<dbReference type="SUPFAM" id="SSF52833">
    <property type="entry name" value="Thioredoxin-like"/>
    <property type="match status" value="1"/>
</dbReference>
<feature type="active site" evidence="4">
    <location>
        <position position="45"/>
    </location>
</feature>
<sequence length="172" mass="18858">MSASRTSLDPAELDAVPLQRLDGRAATLADFAGQALLIVNVASRCGFTPQYDGLEALHRRWQARGFAVLGFPCNQFGQQEPGDAAEIASFCRLSHDVSFPMFAKIEVNGPGAHPLYRHLKQAAPGLLGTEAIKWNFTKFLLDAEHRVVRRFAPTDTPQSLEAHIEPLLPRPA</sequence>
<proteinExistence type="inferred from homology"/>
<dbReference type="OrthoDB" id="9785502at2"/>
<dbReference type="PROSITE" id="PS00460">
    <property type="entry name" value="GLUTATHIONE_PEROXID_1"/>
    <property type="match status" value="1"/>
</dbReference>
<evidence type="ECO:0000256" key="2">
    <source>
        <dbReference type="ARBA" id="ARBA00022559"/>
    </source>
</evidence>
<dbReference type="RefSeq" id="WP_149504238.1">
    <property type="nucleotide sequence ID" value="NZ_CP035708.1"/>
</dbReference>
<dbReference type="PANTHER" id="PTHR11592:SF78">
    <property type="entry name" value="GLUTATHIONE PEROXIDASE"/>
    <property type="match status" value="1"/>
</dbReference>
<dbReference type="EMBL" id="CP035708">
    <property type="protein sequence ID" value="QEN01559.1"/>
    <property type="molecule type" value="Genomic_DNA"/>
</dbReference>
<organism evidence="7 8">
    <name type="scientific">Sphaerotilus sulfidivorans</name>
    <dbReference type="NCBI Taxonomy" id="639200"/>
    <lineage>
        <taxon>Bacteria</taxon>
        <taxon>Pseudomonadati</taxon>
        <taxon>Pseudomonadota</taxon>
        <taxon>Betaproteobacteria</taxon>
        <taxon>Burkholderiales</taxon>
        <taxon>Sphaerotilaceae</taxon>
        <taxon>Sphaerotilus</taxon>
    </lineage>
</organism>
<dbReference type="GO" id="GO:0004601">
    <property type="term" value="F:peroxidase activity"/>
    <property type="evidence" value="ECO:0007669"/>
    <property type="project" value="UniProtKB-KW"/>
</dbReference>
<evidence type="ECO:0000256" key="5">
    <source>
        <dbReference type="RuleBase" id="RU000499"/>
    </source>
</evidence>
<dbReference type="CDD" id="cd00340">
    <property type="entry name" value="GSH_Peroxidase"/>
    <property type="match status" value="1"/>
</dbReference>
<dbReference type="Gene3D" id="3.40.30.10">
    <property type="entry name" value="Glutaredoxin"/>
    <property type="match status" value="1"/>
</dbReference>
<keyword evidence="2 5" id="KW-0575">Peroxidase</keyword>
<dbReference type="Proteomes" id="UP001549111">
    <property type="component" value="Unassembled WGS sequence"/>
</dbReference>
<dbReference type="InterPro" id="IPR036249">
    <property type="entry name" value="Thioredoxin-like_sf"/>
</dbReference>
<reference evidence="7 8" key="1">
    <citation type="submission" date="2019-02" db="EMBL/GenBank/DDBJ databases">
        <title>Complete Genome Sequence and Methylome Analysis of Sphaerotilus natans subsp. sulfidivorans D-507.</title>
        <authorList>
            <person name="Fomenkov A."/>
            <person name="Gridneva E."/>
            <person name="Smolyakov D."/>
            <person name="Dubinina G."/>
            <person name="Vincze T."/>
            <person name="Grabovich M."/>
            <person name="Roberts R.J."/>
        </authorList>
    </citation>
    <scope>NUCLEOTIDE SEQUENCE [LARGE SCALE GENOMIC DNA]</scope>
    <source>
        <strain evidence="7 8">D-507</strain>
    </source>
</reference>
<dbReference type="PROSITE" id="PS51355">
    <property type="entry name" value="GLUTATHIONE_PEROXID_3"/>
    <property type="match status" value="1"/>
</dbReference>
<dbReference type="GO" id="GO:0034599">
    <property type="term" value="P:cellular response to oxidative stress"/>
    <property type="evidence" value="ECO:0007669"/>
    <property type="project" value="TreeGrafter"/>
</dbReference>
<evidence type="ECO:0000256" key="3">
    <source>
        <dbReference type="ARBA" id="ARBA00023002"/>
    </source>
</evidence>
<dbReference type="PROSITE" id="PS00763">
    <property type="entry name" value="GLUTATHIONE_PEROXID_2"/>
    <property type="match status" value="1"/>
</dbReference>
<evidence type="ECO:0000313" key="6">
    <source>
        <dbReference type="EMBL" id="MET3604570.1"/>
    </source>
</evidence>
<dbReference type="PIRSF" id="PIRSF000303">
    <property type="entry name" value="Glutathion_perox"/>
    <property type="match status" value="1"/>
</dbReference>
<dbReference type="InterPro" id="IPR029760">
    <property type="entry name" value="GPX_CS"/>
</dbReference>
<dbReference type="Pfam" id="PF00255">
    <property type="entry name" value="GSHPx"/>
    <property type="match status" value="1"/>
</dbReference>
<evidence type="ECO:0000313" key="8">
    <source>
        <dbReference type="Proteomes" id="UP000323522"/>
    </source>
</evidence>
<dbReference type="PRINTS" id="PR01011">
    <property type="entry name" value="GLUTPROXDASE"/>
</dbReference>
<protein>
    <recommendedName>
        <fullName evidence="5">Glutathione peroxidase</fullName>
    </recommendedName>
</protein>
<dbReference type="FunFam" id="3.40.30.10:FF:000010">
    <property type="entry name" value="Glutathione peroxidase"/>
    <property type="match status" value="1"/>
</dbReference>
<dbReference type="InterPro" id="IPR029759">
    <property type="entry name" value="GPX_AS"/>
</dbReference>
<dbReference type="AlphaFoldDB" id="A0A5C1Q3X6"/>
<keyword evidence="3 5" id="KW-0560">Oxidoreductase</keyword>
<gene>
    <name evidence="6" type="ORF">ABIC99_002386</name>
    <name evidence="7" type="ORF">EWH46_12720</name>
</gene>
<dbReference type="Proteomes" id="UP000323522">
    <property type="component" value="Chromosome"/>
</dbReference>
<reference evidence="6 9" key="2">
    <citation type="submission" date="2024-06" db="EMBL/GenBank/DDBJ databases">
        <title>Genomic Encyclopedia of Type Strains, Phase IV (KMG-IV): sequencing the most valuable type-strain genomes for metagenomic binning, comparative biology and taxonomic classification.</title>
        <authorList>
            <person name="Goeker M."/>
        </authorList>
    </citation>
    <scope>NUCLEOTIDE SEQUENCE [LARGE SCALE GENOMIC DNA]</scope>
    <source>
        <strain evidence="6 9">D-501</strain>
    </source>
</reference>
<comment type="similarity">
    <text evidence="1 5">Belongs to the glutathione peroxidase family.</text>
</comment>
<dbReference type="PANTHER" id="PTHR11592">
    <property type="entry name" value="GLUTATHIONE PEROXIDASE"/>
    <property type="match status" value="1"/>
</dbReference>
<evidence type="ECO:0000313" key="7">
    <source>
        <dbReference type="EMBL" id="QEN01559.1"/>
    </source>
</evidence>
<accession>A0A5C1Q3X6</accession>
<dbReference type="EMBL" id="JBEPLS010000008">
    <property type="protein sequence ID" value="MET3604570.1"/>
    <property type="molecule type" value="Genomic_DNA"/>
</dbReference>
<evidence type="ECO:0000256" key="4">
    <source>
        <dbReference type="PIRSR" id="PIRSR000303-1"/>
    </source>
</evidence>
<dbReference type="InterPro" id="IPR000889">
    <property type="entry name" value="Glutathione_peroxidase"/>
</dbReference>
<name>A0A5C1Q3X6_9BURK</name>
<dbReference type="KEGG" id="snn:EWH46_12720"/>
<evidence type="ECO:0000313" key="9">
    <source>
        <dbReference type="Proteomes" id="UP001549111"/>
    </source>
</evidence>
<keyword evidence="9" id="KW-1185">Reference proteome</keyword>
<evidence type="ECO:0000256" key="1">
    <source>
        <dbReference type="ARBA" id="ARBA00006926"/>
    </source>
</evidence>